<dbReference type="InterPro" id="IPR036852">
    <property type="entry name" value="Peptidase_S8/S53_dom_sf"/>
</dbReference>
<evidence type="ECO:0000313" key="4">
    <source>
        <dbReference type="Proteomes" id="UP001165135"/>
    </source>
</evidence>
<reference evidence="3" key="1">
    <citation type="submission" date="2023-03" db="EMBL/GenBank/DDBJ databases">
        <title>Actinoallomurus iriomotensis NBRC 103681.</title>
        <authorList>
            <person name="Ichikawa N."/>
            <person name="Sato H."/>
            <person name="Tonouchi N."/>
        </authorList>
    </citation>
    <scope>NUCLEOTIDE SEQUENCE</scope>
    <source>
        <strain evidence="3">NBRC 103681</strain>
    </source>
</reference>
<dbReference type="InterPro" id="IPR030400">
    <property type="entry name" value="Sedolisin_dom"/>
</dbReference>
<protein>
    <submittedName>
        <fullName evidence="3">Peptidase S8</fullName>
    </submittedName>
</protein>
<organism evidence="3 4">
    <name type="scientific">Actinoallomurus iriomotensis</name>
    <dbReference type="NCBI Taxonomy" id="478107"/>
    <lineage>
        <taxon>Bacteria</taxon>
        <taxon>Bacillati</taxon>
        <taxon>Actinomycetota</taxon>
        <taxon>Actinomycetes</taxon>
        <taxon>Streptosporangiales</taxon>
        <taxon>Thermomonosporaceae</taxon>
        <taxon>Actinoallomurus</taxon>
    </lineage>
</organism>
<dbReference type="Gene3D" id="3.40.50.200">
    <property type="entry name" value="Peptidase S8/S53 domain"/>
    <property type="match status" value="1"/>
</dbReference>
<proteinExistence type="predicted"/>
<feature type="domain" description="Peptidase S53" evidence="2">
    <location>
        <begin position="99"/>
        <end position="480"/>
    </location>
</feature>
<dbReference type="GO" id="GO:0008240">
    <property type="term" value="F:tripeptidyl-peptidase activity"/>
    <property type="evidence" value="ECO:0007669"/>
    <property type="project" value="TreeGrafter"/>
</dbReference>
<feature type="chain" id="PRO_5040838323" evidence="1">
    <location>
        <begin position="24"/>
        <end position="480"/>
    </location>
</feature>
<dbReference type="GO" id="GO:0006508">
    <property type="term" value="P:proteolysis"/>
    <property type="evidence" value="ECO:0007669"/>
    <property type="project" value="InterPro"/>
</dbReference>
<feature type="signal peptide" evidence="1">
    <location>
        <begin position="1"/>
        <end position="23"/>
    </location>
</feature>
<evidence type="ECO:0000259" key="2">
    <source>
        <dbReference type="PROSITE" id="PS51695"/>
    </source>
</evidence>
<dbReference type="GO" id="GO:0004252">
    <property type="term" value="F:serine-type endopeptidase activity"/>
    <property type="evidence" value="ECO:0007669"/>
    <property type="project" value="InterPro"/>
</dbReference>
<gene>
    <name evidence="3" type="ORF">Airi01_096120</name>
</gene>
<name>A0A9W6RTD0_9ACTN</name>
<dbReference type="RefSeq" id="WP_285635679.1">
    <property type="nucleotide sequence ID" value="NZ_BSTJ01000018.1"/>
</dbReference>
<dbReference type="AlphaFoldDB" id="A0A9W6RTD0"/>
<keyword evidence="1" id="KW-0732">Signal</keyword>
<accession>A0A9W6RTD0</accession>
<dbReference type="Proteomes" id="UP001165135">
    <property type="component" value="Unassembled WGS sequence"/>
</dbReference>
<dbReference type="EMBL" id="BSTJ01000018">
    <property type="protein sequence ID" value="GLY81345.1"/>
    <property type="molecule type" value="Genomic_DNA"/>
</dbReference>
<dbReference type="SUPFAM" id="SSF52743">
    <property type="entry name" value="Subtilisin-like"/>
    <property type="match status" value="1"/>
</dbReference>
<dbReference type="InterPro" id="IPR050819">
    <property type="entry name" value="Tripeptidyl-peptidase_I"/>
</dbReference>
<dbReference type="PROSITE" id="PS51695">
    <property type="entry name" value="SEDOLISIN"/>
    <property type="match status" value="1"/>
</dbReference>
<dbReference type="PANTHER" id="PTHR14218">
    <property type="entry name" value="PROTEASE S8 TRIPEPTIDYL PEPTIDASE I CLN2"/>
    <property type="match status" value="1"/>
</dbReference>
<dbReference type="PANTHER" id="PTHR14218:SF15">
    <property type="entry name" value="TRIPEPTIDYL-PEPTIDASE 1"/>
    <property type="match status" value="1"/>
</dbReference>
<evidence type="ECO:0000256" key="1">
    <source>
        <dbReference type="SAM" id="SignalP"/>
    </source>
</evidence>
<sequence>MKYLKIGVAVAGAAATVAAVTVAALSPAQHTAGTVAASTVSSDSASALRASILDGSLWRTHKVVNSCAGPKKYRIGCDFGLVAASGDASKPASTTEPAGLGPYDLARTFHLPAGKGKGGTVGIVTMAHHPSLESDLVAYRKQYGLPACTAANGCLKVVGENGGKPPATTVRLPLLSQLAQSYTLETAMDVEMVSAACPNCKILVVEQPIEPASIAAGAAGFPQLDAQHEANATNTAIKLGADAVSISYFIGNGMQSDILTEGALPERMHHPGVPILSAAGDLGFLGIKPKDQNWPQQLPFMISAGGVELTSADGGQTFTKKAWGKVEGGQKYMSSSSGCSTTLPPANRQPASVAKLCQGHRATTDISAAASGLTIYDTYWPTASADPVGGWGVGVGTSAASPYLAGLFVRAGAAKKVSGPNTIYRAPRGAIEDVTTGSNMENGAEGCGDAPTVLCVAGPGWDGPTGVGVPNGLGAFRPAS</sequence>
<comment type="caution">
    <text evidence="3">The sequence shown here is derived from an EMBL/GenBank/DDBJ whole genome shotgun (WGS) entry which is preliminary data.</text>
</comment>
<evidence type="ECO:0000313" key="3">
    <source>
        <dbReference type="EMBL" id="GLY81345.1"/>
    </source>
</evidence>